<feature type="transmembrane region" description="Helical" evidence="6">
    <location>
        <begin position="124"/>
        <end position="143"/>
    </location>
</feature>
<evidence type="ECO:0000256" key="4">
    <source>
        <dbReference type="ARBA" id="ARBA00022989"/>
    </source>
</evidence>
<evidence type="ECO:0000256" key="3">
    <source>
        <dbReference type="ARBA" id="ARBA00022692"/>
    </source>
</evidence>
<dbReference type="RefSeq" id="WP_380591042.1">
    <property type="nucleotide sequence ID" value="NZ_JBHSQJ010000190.1"/>
</dbReference>
<keyword evidence="9" id="KW-1185">Reference proteome</keyword>
<feature type="domain" description="Type II secretion system protein GspF" evidence="7">
    <location>
        <begin position="8"/>
        <end position="109"/>
    </location>
</feature>
<evidence type="ECO:0000256" key="2">
    <source>
        <dbReference type="ARBA" id="ARBA00022475"/>
    </source>
</evidence>
<proteinExistence type="predicted"/>
<reference evidence="9" key="1">
    <citation type="journal article" date="2019" name="Int. J. Syst. Evol. Microbiol.">
        <title>The Global Catalogue of Microorganisms (GCM) 10K type strain sequencing project: providing services to taxonomists for standard genome sequencing and annotation.</title>
        <authorList>
            <consortium name="The Broad Institute Genomics Platform"/>
            <consortium name="The Broad Institute Genome Sequencing Center for Infectious Disease"/>
            <person name="Wu L."/>
            <person name="Ma J."/>
        </authorList>
    </citation>
    <scope>NUCLEOTIDE SEQUENCE [LARGE SCALE GENOMIC DNA]</scope>
    <source>
        <strain evidence="9">JCM 4816</strain>
    </source>
</reference>
<dbReference type="Pfam" id="PF00482">
    <property type="entry name" value="T2SSF"/>
    <property type="match status" value="1"/>
</dbReference>
<gene>
    <name evidence="8" type="ORF">ACFP3V_31245</name>
</gene>
<evidence type="ECO:0000259" key="7">
    <source>
        <dbReference type="Pfam" id="PF00482"/>
    </source>
</evidence>
<evidence type="ECO:0000256" key="1">
    <source>
        <dbReference type="ARBA" id="ARBA00004651"/>
    </source>
</evidence>
<protein>
    <submittedName>
        <fullName evidence="8">Type II secretion system F family protein</fullName>
    </submittedName>
</protein>
<dbReference type="Proteomes" id="UP001596174">
    <property type="component" value="Unassembled WGS sequence"/>
</dbReference>
<keyword evidence="2" id="KW-1003">Cell membrane</keyword>
<comment type="subcellular location">
    <subcellularLocation>
        <location evidence="1">Cell membrane</location>
        <topology evidence="1">Multi-pass membrane protein</topology>
    </subcellularLocation>
</comment>
<keyword evidence="4 6" id="KW-1133">Transmembrane helix</keyword>
<evidence type="ECO:0000256" key="6">
    <source>
        <dbReference type="SAM" id="Phobius"/>
    </source>
</evidence>
<sequence length="177" mass="19029">QAVVSSLKTVPAPVESEVRLLVARLGAGWPPTQAYRAFADDLNDATADMVVALMLLHATDRGAGLGRALTDLARSVSEEVLMRRKVEADRAKPRANARWITAFCLIVFGLSFFSGSYAAPYHTWYGQLVMAAFAAGFIALLVWMRRMANLTPTPRFLSAADRTGAPAPAPARAPAQA</sequence>
<dbReference type="PANTHER" id="PTHR35007">
    <property type="entry name" value="INTEGRAL MEMBRANE PROTEIN-RELATED"/>
    <property type="match status" value="1"/>
</dbReference>
<comment type="caution">
    <text evidence="8">The sequence shown here is derived from an EMBL/GenBank/DDBJ whole genome shotgun (WGS) entry which is preliminary data.</text>
</comment>
<keyword evidence="3 6" id="KW-0812">Transmembrane</keyword>
<dbReference type="InterPro" id="IPR018076">
    <property type="entry name" value="T2SS_GspF_dom"/>
</dbReference>
<keyword evidence="5 6" id="KW-0472">Membrane</keyword>
<feature type="transmembrane region" description="Helical" evidence="6">
    <location>
        <begin position="99"/>
        <end position="118"/>
    </location>
</feature>
<dbReference type="PANTHER" id="PTHR35007:SF3">
    <property type="entry name" value="POSSIBLE CONSERVED ALANINE RICH MEMBRANE PROTEIN"/>
    <property type="match status" value="1"/>
</dbReference>
<dbReference type="EMBL" id="JBHSQJ010000190">
    <property type="protein sequence ID" value="MFC5911667.1"/>
    <property type="molecule type" value="Genomic_DNA"/>
</dbReference>
<evidence type="ECO:0000313" key="8">
    <source>
        <dbReference type="EMBL" id="MFC5911667.1"/>
    </source>
</evidence>
<organism evidence="8 9">
    <name type="scientific">Streptacidiphilus monticola</name>
    <dbReference type="NCBI Taxonomy" id="2161674"/>
    <lineage>
        <taxon>Bacteria</taxon>
        <taxon>Bacillati</taxon>
        <taxon>Actinomycetota</taxon>
        <taxon>Actinomycetes</taxon>
        <taxon>Kitasatosporales</taxon>
        <taxon>Streptomycetaceae</taxon>
        <taxon>Streptacidiphilus</taxon>
    </lineage>
</organism>
<accession>A0ABW1GCM5</accession>
<evidence type="ECO:0000256" key="5">
    <source>
        <dbReference type="ARBA" id="ARBA00023136"/>
    </source>
</evidence>
<name>A0ABW1GCM5_9ACTN</name>
<feature type="non-terminal residue" evidence="8">
    <location>
        <position position="1"/>
    </location>
</feature>
<feature type="non-terminal residue" evidence="8">
    <location>
        <position position="177"/>
    </location>
</feature>
<evidence type="ECO:0000313" key="9">
    <source>
        <dbReference type="Proteomes" id="UP001596174"/>
    </source>
</evidence>